<organism evidence="1 2">
    <name type="scientific">Lacipirellula limnantheis</name>
    <dbReference type="NCBI Taxonomy" id="2528024"/>
    <lineage>
        <taxon>Bacteria</taxon>
        <taxon>Pseudomonadati</taxon>
        <taxon>Planctomycetota</taxon>
        <taxon>Planctomycetia</taxon>
        <taxon>Pirellulales</taxon>
        <taxon>Lacipirellulaceae</taxon>
        <taxon>Lacipirellula</taxon>
    </lineage>
</organism>
<dbReference type="EMBL" id="CP036339">
    <property type="protein sequence ID" value="QDT71896.1"/>
    <property type="molecule type" value="Genomic_DNA"/>
</dbReference>
<dbReference type="OrthoDB" id="284641at2"/>
<protein>
    <submittedName>
        <fullName evidence="1">Uncharacterized protein</fullName>
    </submittedName>
</protein>
<reference evidence="1 2" key="1">
    <citation type="submission" date="2019-02" db="EMBL/GenBank/DDBJ databases">
        <title>Deep-cultivation of Planctomycetes and their phenomic and genomic characterization uncovers novel biology.</title>
        <authorList>
            <person name="Wiegand S."/>
            <person name="Jogler M."/>
            <person name="Boedeker C."/>
            <person name="Pinto D."/>
            <person name="Vollmers J."/>
            <person name="Rivas-Marin E."/>
            <person name="Kohn T."/>
            <person name="Peeters S.H."/>
            <person name="Heuer A."/>
            <person name="Rast P."/>
            <person name="Oberbeckmann S."/>
            <person name="Bunk B."/>
            <person name="Jeske O."/>
            <person name="Meyerdierks A."/>
            <person name="Storesund J.E."/>
            <person name="Kallscheuer N."/>
            <person name="Luecker S."/>
            <person name="Lage O.M."/>
            <person name="Pohl T."/>
            <person name="Merkel B.J."/>
            <person name="Hornburger P."/>
            <person name="Mueller R.-W."/>
            <person name="Bruemmer F."/>
            <person name="Labrenz M."/>
            <person name="Spormann A.M."/>
            <person name="Op den Camp H."/>
            <person name="Overmann J."/>
            <person name="Amann R."/>
            <person name="Jetten M.S.M."/>
            <person name="Mascher T."/>
            <person name="Medema M.H."/>
            <person name="Devos D.P."/>
            <person name="Kaster A.-K."/>
            <person name="Ovreas L."/>
            <person name="Rohde M."/>
            <person name="Galperin M.Y."/>
            <person name="Jogler C."/>
        </authorList>
    </citation>
    <scope>NUCLEOTIDE SEQUENCE [LARGE SCALE GENOMIC DNA]</scope>
    <source>
        <strain evidence="1 2">I41</strain>
    </source>
</reference>
<dbReference type="KEGG" id="llh:I41_10570"/>
<name>A0A517TU50_9BACT</name>
<dbReference type="Proteomes" id="UP000317909">
    <property type="component" value="Chromosome"/>
</dbReference>
<evidence type="ECO:0000313" key="2">
    <source>
        <dbReference type="Proteomes" id="UP000317909"/>
    </source>
</evidence>
<keyword evidence="2" id="KW-1185">Reference proteome</keyword>
<dbReference type="AlphaFoldDB" id="A0A517TU50"/>
<dbReference type="RefSeq" id="WP_145431512.1">
    <property type="nucleotide sequence ID" value="NZ_CP036339.1"/>
</dbReference>
<gene>
    <name evidence="1" type="ORF">I41_10570</name>
</gene>
<evidence type="ECO:0000313" key="1">
    <source>
        <dbReference type="EMBL" id="QDT71896.1"/>
    </source>
</evidence>
<accession>A0A517TU50</accession>
<sequence length="200" mass="21996">MNCSAIVAADDAPPLPWQASFVQMLPTIRRYARIAFRELAPEEREEAIQTVIASAAVAYAGLAQAGRAKLGYATPLARYGVRRYRSGRLTGSRDNAADVGSVKCRLRGCRTEPIDSIAQSISDYRRASPAEMAALRIDFSQWYGSLSRRDQRVVHALAQGERTSAVAELCRLTAGRVSQLRRELHDSWRLFVGDAAPSPC</sequence>
<proteinExistence type="predicted"/>